<dbReference type="EC" id="3.1.1.-" evidence="3"/>
<organism evidence="5 6">
    <name type="scientific">Cyphellophora attinorum</name>
    <dbReference type="NCBI Taxonomy" id="1664694"/>
    <lineage>
        <taxon>Eukaryota</taxon>
        <taxon>Fungi</taxon>
        <taxon>Dikarya</taxon>
        <taxon>Ascomycota</taxon>
        <taxon>Pezizomycotina</taxon>
        <taxon>Eurotiomycetes</taxon>
        <taxon>Chaetothyriomycetidae</taxon>
        <taxon>Chaetothyriales</taxon>
        <taxon>Cyphellophoraceae</taxon>
        <taxon>Cyphellophora</taxon>
    </lineage>
</organism>
<evidence type="ECO:0000259" key="4">
    <source>
        <dbReference type="Pfam" id="PF00135"/>
    </source>
</evidence>
<dbReference type="STRING" id="1664694.A0A0N1P4C7"/>
<gene>
    <name evidence="5" type="ORF">AB675_729</name>
</gene>
<evidence type="ECO:0000313" key="6">
    <source>
        <dbReference type="Proteomes" id="UP000038010"/>
    </source>
</evidence>
<dbReference type="AlphaFoldDB" id="A0A0N1P4C7"/>
<dbReference type="SUPFAM" id="SSF53474">
    <property type="entry name" value="alpha/beta-Hydrolases"/>
    <property type="match status" value="1"/>
</dbReference>
<dbReference type="Proteomes" id="UP000038010">
    <property type="component" value="Unassembled WGS sequence"/>
</dbReference>
<keyword evidence="6" id="KW-1185">Reference proteome</keyword>
<keyword evidence="3" id="KW-0732">Signal</keyword>
<comment type="caution">
    <text evidence="5">The sequence shown here is derived from an EMBL/GenBank/DDBJ whole genome shotgun (WGS) entry which is preliminary data.</text>
</comment>
<dbReference type="InterPro" id="IPR019826">
    <property type="entry name" value="Carboxylesterase_B_AS"/>
</dbReference>
<feature type="signal peptide" evidence="3">
    <location>
        <begin position="1"/>
        <end position="19"/>
    </location>
</feature>
<feature type="domain" description="Carboxylesterase type B" evidence="4">
    <location>
        <begin position="38"/>
        <end position="540"/>
    </location>
</feature>
<dbReference type="RefSeq" id="XP_018005520.1">
    <property type="nucleotide sequence ID" value="XM_018147655.1"/>
</dbReference>
<dbReference type="Pfam" id="PF00135">
    <property type="entry name" value="COesterase"/>
    <property type="match status" value="1"/>
</dbReference>
<feature type="chain" id="PRO_5005733042" description="Carboxylic ester hydrolase" evidence="3">
    <location>
        <begin position="20"/>
        <end position="591"/>
    </location>
</feature>
<dbReference type="VEuPathDB" id="FungiDB:AB675_729"/>
<dbReference type="PANTHER" id="PTHR43918">
    <property type="entry name" value="ACETYLCHOLINESTERASE"/>
    <property type="match status" value="1"/>
</dbReference>
<dbReference type="InterPro" id="IPR029058">
    <property type="entry name" value="AB_hydrolase_fold"/>
</dbReference>
<evidence type="ECO:0000256" key="3">
    <source>
        <dbReference type="RuleBase" id="RU361235"/>
    </source>
</evidence>
<dbReference type="GeneID" id="28739524"/>
<reference evidence="5 6" key="1">
    <citation type="submission" date="2015-06" db="EMBL/GenBank/DDBJ databases">
        <title>Draft genome of the ant-associated black yeast Phialophora attae CBS 131958.</title>
        <authorList>
            <person name="Moreno L.F."/>
            <person name="Stielow B.J."/>
            <person name="de Hoog S."/>
            <person name="Vicente V.A."/>
            <person name="Weiss V.A."/>
            <person name="de Vries M."/>
            <person name="Cruz L.M."/>
            <person name="Souza E.M."/>
        </authorList>
    </citation>
    <scope>NUCLEOTIDE SEQUENCE [LARGE SCALE GENOMIC DNA]</scope>
    <source>
        <strain evidence="5 6">CBS 131958</strain>
    </source>
</reference>
<accession>A0A0N1P4C7</accession>
<dbReference type="ESTHER" id="9euro-a0a0n1p4c7">
    <property type="family name" value="Fungal_carboxylesterase_lipase"/>
</dbReference>
<dbReference type="InterPro" id="IPR002018">
    <property type="entry name" value="CarbesteraseB"/>
</dbReference>
<protein>
    <recommendedName>
        <fullName evidence="3">Carboxylic ester hydrolase</fullName>
        <ecNumber evidence="3">3.1.1.-</ecNumber>
    </recommendedName>
</protein>
<name>A0A0N1P4C7_9EURO</name>
<dbReference type="InterPro" id="IPR050654">
    <property type="entry name" value="AChE-related_enzymes"/>
</dbReference>
<dbReference type="PROSITE" id="PS00122">
    <property type="entry name" value="CARBOXYLESTERASE_B_1"/>
    <property type="match status" value="1"/>
</dbReference>
<dbReference type="Gene3D" id="3.40.50.1820">
    <property type="entry name" value="alpha/beta hydrolase"/>
    <property type="match status" value="1"/>
</dbReference>
<evidence type="ECO:0000313" key="5">
    <source>
        <dbReference type="EMBL" id="KPI45557.1"/>
    </source>
</evidence>
<dbReference type="OrthoDB" id="408631at2759"/>
<keyword evidence="2 3" id="KW-0378">Hydrolase</keyword>
<proteinExistence type="inferred from homology"/>
<dbReference type="GO" id="GO:0052689">
    <property type="term" value="F:carboxylic ester hydrolase activity"/>
    <property type="evidence" value="ECO:0007669"/>
    <property type="project" value="TreeGrafter"/>
</dbReference>
<evidence type="ECO:0000256" key="2">
    <source>
        <dbReference type="ARBA" id="ARBA00022801"/>
    </source>
</evidence>
<dbReference type="EMBL" id="LFJN01000001">
    <property type="protein sequence ID" value="KPI45557.1"/>
    <property type="molecule type" value="Genomic_DNA"/>
</dbReference>
<sequence length="591" mass="63432">MHGAFFLTALLLLVATAWADPVVTNTTTNVTYQGFLRNNVELFLGVPYGSDTGGQNRFKPPVFAEPANGSTINATAYGPACPQAIGRPPLFPLYTSNTTEISEDCLNLNIARPCGTSDGSKLPVMVWIHGGSFWFGFNGEAANAPDAMILESEANGLPIIHVAINYRLGAFGFAQNQALREEGSLNAGLRDQRLAIEWTKTNIELFGGDPEQITIGGQSSGGLAVGMQIVAYGGTKPAPFQQAVCESQSLEPGITGNFTYHQMDLLAAATGCNTSSLDSNETISCLRGLDTETLLSASIETYSGDVSNNIGDCWLPVVDGDFLPDSPSNLVAQHRMANVTTIIGWADDDLGFFTPRTITTDNDTEDFITTYLPDMNSTSVAHLLFLYPATDFSANPSADLSANFYRSARIFRDVLMTCMPSWMGSHLAAMGASVFLYDQNATVLGPLLEDLGATGLGPVHTSEFAYVFGNLSHYNLTDVGLPGFDPTEEDFELAKRQTRSWSSFVAVGQPSLLSKETLQGWDLAFVKGDGAGEEWDPMSAEQTSVYVVGGGQPGTSTMEGEGATNAKLAAQKLKERCAFFNSEDIIRQLQF</sequence>
<evidence type="ECO:0000256" key="1">
    <source>
        <dbReference type="ARBA" id="ARBA00005964"/>
    </source>
</evidence>
<dbReference type="PANTHER" id="PTHR43918:SF4">
    <property type="entry name" value="CARBOXYLIC ESTER HYDROLASE"/>
    <property type="match status" value="1"/>
</dbReference>
<comment type="similarity">
    <text evidence="1 3">Belongs to the type-B carboxylesterase/lipase family.</text>
</comment>